<organism evidence="6 7">
    <name type="scientific">Thermopolyspora flexuosa</name>
    <dbReference type="NCBI Taxonomy" id="103836"/>
    <lineage>
        <taxon>Bacteria</taxon>
        <taxon>Bacillati</taxon>
        <taxon>Actinomycetota</taxon>
        <taxon>Actinomycetes</taxon>
        <taxon>Streptosporangiales</taxon>
        <taxon>Streptosporangiaceae</taxon>
        <taxon>Thermopolyspora</taxon>
    </lineage>
</organism>
<dbReference type="PROSITE" id="PS51677">
    <property type="entry name" value="NODB"/>
    <property type="match status" value="1"/>
</dbReference>
<dbReference type="Pfam" id="PF01522">
    <property type="entry name" value="Polysacc_deac_1"/>
    <property type="match status" value="1"/>
</dbReference>
<dbReference type="GO" id="GO:0016020">
    <property type="term" value="C:membrane"/>
    <property type="evidence" value="ECO:0007669"/>
    <property type="project" value="TreeGrafter"/>
</dbReference>
<dbReference type="AlphaFoldDB" id="A0A543J2F5"/>
<dbReference type="PANTHER" id="PTHR10587:SF133">
    <property type="entry name" value="CHITIN DEACETYLASE 1-RELATED"/>
    <property type="match status" value="1"/>
</dbReference>
<dbReference type="GO" id="GO:0016810">
    <property type="term" value="F:hydrolase activity, acting on carbon-nitrogen (but not peptide) bonds"/>
    <property type="evidence" value="ECO:0007669"/>
    <property type="project" value="InterPro"/>
</dbReference>
<keyword evidence="1" id="KW-0479">Metal-binding</keyword>
<evidence type="ECO:0000256" key="4">
    <source>
        <dbReference type="SAM" id="SignalP"/>
    </source>
</evidence>
<dbReference type="Gene3D" id="3.20.20.370">
    <property type="entry name" value="Glycoside hydrolase/deacetylase"/>
    <property type="match status" value="1"/>
</dbReference>
<dbReference type="RefSeq" id="WP_142260806.1">
    <property type="nucleotide sequence ID" value="NZ_BMPV01000009.1"/>
</dbReference>
<feature type="signal peptide" evidence="4">
    <location>
        <begin position="1"/>
        <end position="26"/>
    </location>
</feature>
<sequence length="277" mass="30753">MRLPIRAATCLALIAAVCAPTTPAWSVAAAPEAGAGTTKATEKKPAEQATTKKKKKARPVDCAKVKCIALTFDDGPGKRVGTLLDTLKKHNAKATFFLEGQYVKARPELAKRIAKEGHQLGNHSYRHPDFTKIDEERIRSEIVETQRLVHKLTGKYPTTLRPPYGLYNDKVQQIATELGLPIILWNTTSHDWASRNQDAIYREVLKGARRDSVVLMHDWVDATVDVMPRLLTALKKRGFHVVTVDSLLRGRKLKPGEVWPADATISPEDTPLVQPND</sequence>
<evidence type="ECO:0000256" key="1">
    <source>
        <dbReference type="ARBA" id="ARBA00022723"/>
    </source>
</evidence>
<evidence type="ECO:0000256" key="2">
    <source>
        <dbReference type="ARBA" id="ARBA00022801"/>
    </source>
</evidence>
<dbReference type="EMBL" id="VFPQ01000001">
    <property type="protein sequence ID" value="TQM77013.1"/>
    <property type="molecule type" value="Genomic_DNA"/>
</dbReference>
<dbReference type="InterPro" id="IPR050248">
    <property type="entry name" value="Polysacc_deacetylase_ArnD"/>
</dbReference>
<evidence type="ECO:0000256" key="3">
    <source>
        <dbReference type="SAM" id="MobiDB-lite"/>
    </source>
</evidence>
<dbReference type="SUPFAM" id="SSF88713">
    <property type="entry name" value="Glycoside hydrolase/deacetylase"/>
    <property type="match status" value="1"/>
</dbReference>
<dbReference type="InterPro" id="IPR011330">
    <property type="entry name" value="Glyco_hydro/deAcase_b/a-brl"/>
</dbReference>
<feature type="region of interest" description="Disordered" evidence="3">
    <location>
        <begin position="32"/>
        <end position="55"/>
    </location>
</feature>
<protein>
    <submittedName>
        <fullName evidence="6">Peptidoglycan/xylan/chitin deacetylase (PgdA/CDA1 family)</fullName>
    </submittedName>
</protein>
<comment type="caution">
    <text evidence="6">The sequence shown here is derived from an EMBL/GenBank/DDBJ whole genome shotgun (WGS) entry which is preliminary data.</text>
</comment>
<dbReference type="Proteomes" id="UP000319213">
    <property type="component" value="Unassembled WGS sequence"/>
</dbReference>
<evidence type="ECO:0000313" key="6">
    <source>
        <dbReference type="EMBL" id="TQM77013.1"/>
    </source>
</evidence>
<dbReference type="PANTHER" id="PTHR10587">
    <property type="entry name" value="GLYCOSYL TRANSFERASE-RELATED"/>
    <property type="match status" value="1"/>
</dbReference>
<keyword evidence="7" id="KW-1185">Reference proteome</keyword>
<keyword evidence="2" id="KW-0378">Hydrolase</keyword>
<gene>
    <name evidence="6" type="ORF">FHX40_3765</name>
</gene>
<proteinExistence type="predicted"/>
<feature type="chain" id="PRO_5039356244" evidence="4">
    <location>
        <begin position="27"/>
        <end position="277"/>
    </location>
</feature>
<dbReference type="OrthoDB" id="3521160at2"/>
<dbReference type="CDD" id="cd10917">
    <property type="entry name" value="CE4_NodB_like_6s_7s"/>
    <property type="match status" value="1"/>
</dbReference>
<keyword evidence="4" id="KW-0732">Signal</keyword>
<evidence type="ECO:0000313" key="7">
    <source>
        <dbReference type="Proteomes" id="UP000319213"/>
    </source>
</evidence>
<dbReference type="InterPro" id="IPR002509">
    <property type="entry name" value="NODB_dom"/>
</dbReference>
<evidence type="ECO:0000259" key="5">
    <source>
        <dbReference type="PROSITE" id="PS51677"/>
    </source>
</evidence>
<dbReference type="GO" id="GO:0005975">
    <property type="term" value="P:carbohydrate metabolic process"/>
    <property type="evidence" value="ECO:0007669"/>
    <property type="project" value="InterPro"/>
</dbReference>
<accession>A0A543J2F5</accession>
<reference evidence="6 7" key="1">
    <citation type="submission" date="2019-06" db="EMBL/GenBank/DDBJ databases">
        <title>Sequencing the genomes of 1000 actinobacteria strains.</title>
        <authorList>
            <person name="Klenk H.-P."/>
        </authorList>
    </citation>
    <scope>NUCLEOTIDE SEQUENCE [LARGE SCALE GENOMIC DNA]</scope>
    <source>
        <strain evidence="6 7">DSM 43186</strain>
    </source>
</reference>
<feature type="domain" description="NodB homology" evidence="5">
    <location>
        <begin position="66"/>
        <end position="242"/>
    </location>
</feature>
<dbReference type="GO" id="GO:0046872">
    <property type="term" value="F:metal ion binding"/>
    <property type="evidence" value="ECO:0007669"/>
    <property type="project" value="UniProtKB-KW"/>
</dbReference>
<name>A0A543J2F5_9ACTN</name>